<dbReference type="PANTHER" id="PTHR42648">
    <property type="entry name" value="TRANSPOSASE, PUTATIVE-RELATED"/>
    <property type="match status" value="1"/>
</dbReference>
<dbReference type="InterPro" id="IPR001584">
    <property type="entry name" value="Integrase_cat-core"/>
</dbReference>
<dbReference type="Gene3D" id="3.30.420.10">
    <property type="entry name" value="Ribonuclease H-like superfamily/Ribonuclease H"/>
    <property type="match status" value="1"/>
</dbReference>
<dbReference type="Proteomes" id="UP001151760">
    <property type="component" value="Unassembled WGS sequence"/>
</dbReference>
<reference evidence="3" key="1">
    <citation type="journal article" date="2022" name="Int. J. Mol. Sci.">
        <title>Draft Genome of Tanacetum Coccineum: Genomic Comparison of Closely Related Tanacetum-Family Plants.</title>
        <authorList>
            <person name="Yamashiro T."/>
            <person name="Shiraishi A."/>
            <person name="Nakayama K."/>
            <person name="Satake H."/>
        </authorList>
    </citation>
    <scope>NUCLEOTIDE SEQUENCE</scope>
</reference>
<keyword evidence="4" id="KW-1185">Reference proteome</keyword>
<proteinExistence type="predicted"/>
<organism evidence="3 4">
    <name type="scientific">Tanacetum coccineum</name>
    <dbReference type="NCBI Taxonomy" id="301880"/>
    <lineage>
        <taxon>Eukaryota</taxon>
        <taxon>Viridiplantae</taxon>
        <taxon>Streptophyta</taxon>
        <taxon>Embryophyta</taxon>
        <taxon>Tracheophyta</taxon>
        <taxon>Spermatophyta</taxon>
        <taxon>Magnoliopsida</taxon>
        <taxon>eudicotyledons</taxon>
        <taxon>Gunneridae</taxon>
        <taxon>Pentapetalae</taxon>
        <taxon>asterids</taxon>
        <taxon>campanulids</taxon>
        <taxon>Asterales</taxon>
        <taxon>Asteraceae</taxon>
        <taxon>Asteroideae</taxon>
        <taxon>Anthemideae</taxon>
        <taxon>Anthemidinae</taxon>
        <taxon>Tanacetum</taxon>
    </lineage>
</organism>
<evidence type="ECO:0000259" key="2">
    <source>
        <dbReference type="PROSITE" id="PS50994"/>
    </source>
</evidence>
<feature type="compositionally biased region" description="Polar residues" evidence="1">
    <location>
        <begin position="308"/>
        <end position="321"/>
    </location>
</feature>
<evidence type="ECO:0000256" key="1">
    <source>
        <dbReference type="SAM" id="MobiDB-lite"/>
    </source>
</evidence>
<dbReference type="EMBL" id="BQNB010020945">
    <property type="protein sequence ID" value="GJU01240.1"/>
    <property type="molecule type" value="Genomic_DNA"/>
</dbReference>
<feature type="compositionally biased region" description="Low complexity" evidence="1">
    <location>
        <begin position="292"/>
        <end position="307"/>
    </location>
</feature>
<dbReference type="InterPro" id="IPR012337">
    <property type="entry name" value="RNaseH-like_sf"/>
</dbReference>
<evidence type="ECO:0000313" key="3">
    <source>
        <dbReference type="EMBL" id="GJU01240.1"/>
    </source>
</evidence>
<gene>
    <name evidence="3" type="ORF">Tco_1111578</name>
</gene>
<dbReference type="PANTHER" id="PTHR42648:SF18">
    <property type="entry name" value="RETROTRANSPOSON, UNCLASSIFIED-LIKE PROTEIN"/>
    <property type="match status" value="1"/>
</dbReference>
<reference evidence="3" key="2">
    <citation type="submission" date="2022-01" db="EMBL/GenBank/DDBJ databases">
        <authorList>
            <person name="Yamashiro T."/>
            <person name="Shiraishi A."/>
            <person name="Satake H."/>
            <person name="Nakayama K."/>
        </authorList>
    </citation>
    <scope>NUCLEOTIDE SEQUENCE</scope>
</reference>
<dbReference type="InterPro" id="IPR039537">
    <property type="entry name" value="Retrotran_Ty1/copia-like"/>
</dbReference>
<protein>
    <submittedName>
        <fullName evidence="3">Retrovirus-related pol polyprotein from transposon TNT 1-94</fullName>
    </submittedName>
</protein>
<dbReference type="Pfam" id="PF25597">
    <property type="entry name" value="SH3_retrovirus"/>
    <property type="match status" value="1"/>
</dbReference>
<feature type="region of interest" description="Disordered" evidence="1">
    <location>
        <begin position="292"/>
        <end position="334"/>
    </location>
</feature>
<dbReference type="Pfam" id="PF00665">
    <property type="entry name" value="rve"/>
    <property type="match status" value="1"/>
</dbReference>
<feature type="domain" description="Integrase catalytic" evidence="2">
    <location>
        <begin position="1"/>
        <end position="157"/>
    </location>
</feature>
<dbReference type="InterPro" id="IPR036397">
    <property type="entry name" value="RNaseH_sf"/>
</dbReference>
<sequence length="370" mass="41247">MDLCGPMRIASINGKQCILVIVDDYSRYTWVHFLRSKYEAPKVIKTFLKRITVLFQFPVIIIRTDNGTEFKNQILKEYFDSVGISHQTSSVITPQQNGVAEQRNRTLVEAARTMLVFSHAPLFLWAKAIATACYTQNRSIIHRRFNKTPYELINGRKPDISFLHVFGALCYPKNDREDIGNLGAKGDIDFFIGYSADSCAYRVYNRRTKKIMEIMNVTFDELLVMAFEGMTSGQISSGLDLTYAPSIITTQQPTEGELDLLFEAMHDDYIGGQPLAAPRTVLAIQAPQVLQTPTTTTTTADTAPTPTNSSSQATNFPNTSQDVDELKTQQHVQHQPATIADNVLNAMFDENTFVNPFATPSTSAAESSSS</sequence>
<dbReference type="SUPFAM" id="SSF53098">
    <property type="entry name" value="Ribonuclease H-like"/>
    <property type="match status" value="1"/>
</dbReference>
<evidence type="ECO:0000313" key="4">
    <source>
        <dbReference type="Proteomes" id="UP001151760"/>
    </source>
</evidence>
<accession>A0ABQ5INH0</accession>
<dbReference type="InterPro" id="IPR057670">
    <property type="entry name" value="SH3_retrovirus"/>
</dbReference>
<name>A0ABQ5INH0_9ASTR</name>
<dbReference type="PROSITE" id="PS50994">
    <property type="entry name" value="INTEGRASE"/>
    <property type="match status" value="1"/>
</dbReference>
<comment type="caution">
    <text evidence="3">The sequence shown here is derived from an EMBL/GenBank/DDBJ whole genome shotgun (WGS) entry which is preliminary data.</text>
</comment>